<proteinExistence type="predicted"/>
<dbReference type="RefSeq" id="WP_089851491.1">
    <property type="nucleotide sequence ID" value="NZ_FPAQ01000039.1"/>
</dbReference>
<name>A0A1I7C9P3_9GAMM</name>
<gene>
    <name evidence="1" type="ORF">SAMN04487956_1394</name>
</gene>
<dbReference type="NCBIfam" id="TIGR01634">
    <property type="entry name" value="tail_P2_I"/>
    <property type="match status" value="1"/>
</dbReference>
<accession>A0A1I7C9P3</accession>
<reference evidence="1 2" key="1">
    <citation type="submission" date="2016-10" db="EMBL/GenBank/DDBJ databases">
        <authorList>
            <person name="de Groot N.N."/>
        </authorList>
    </citation>
    <scope>NUCLEOTIDE SEQUENCE [LARGE SCALE GENOMIC DNA]</scope>
    <source>
        <strain evidence="1 2">CGMCC 1.6493</strain>
    </source>
</reference>
<dbReference type="Pfam" id="PF09684">
    <property type="entry name" value="Tail_P2_I"/>
    <property type="match status" value="1"/>
</dbReference>
<dbReference type="Proteomes" id="UP000199594">
    <property type="component" value="Unassembled WGS sequence"/>
</dbReference>
<dbReference type="OrthoDB" id="90759at2"/>
<evidence type="ECO:0000313" key="2">
    <source>
        <dbReference type="Proteomes" id="UP000199594"/>
    </source>
</evidence>
<sequence>MSDTRRPLLPPNGTPLERAAAEALAEIQRVPVELRQLWHPATCPARLLPYLAWAFSVDRWDPAWTEAARREVIASAFYVHQRKGTISALRRVVEPLGYLLEVIEWWETSPEGTPGTFALKIGVLDTGITDAMYTELERLVDDAKPLTRHITALDIAGESQGVVYLGSAMYDGDVTAVYPFVAEESEVTGMFYLGIATDSTDIATVYPQP</sequence>
<organism evidence="1 2">
    <name type="scientific">Halomonas saccharevitans</name>
    <dbReference type="NCBI Taxonomy" id="416872"/>
    <lineage>
        <taxon>Bacteria</taxon>
        <taxon>Pseudomonadati</taxon>
        <taxon>Pseudomonadota</taxon>
        <taxon>Gammaproteobacteria</taxon>
        <taxon>Oceanospirillales</taxon>
        <taxon>Halomonadaceae</taxon>
        <taxon>Halomonas</taxon>
    </lineage>
</organism>
<protein>
    <submittedName>
        <fullName evidence="1">Phage tail protein, P2 protein I family</fullName>
    </submittedName>
</protein>
<dbReference type="EMBL" id="FPAQ01000039">
    <property type="protein sequence ID" value="SFT96113.1"/>
    <property type="molecule type" value="Genomic_DNA"/>
</dbReference>
<evidence type="ECO:0000313" key="1">
    <source>
        <dbReference type="EMBL" id="SFT96113.1"/>
    </source>
</evidence>
<dbReference type="AlphaFoldDB" id="A0A1I7C9P3"/>
<dbReference type="InterPro" id="IPR006521">
    <property type="entry name" value="Tail_protein_I"/>
</dbReference>